<accession>A0A975TYU3</accession>
<dbReference type="NCBIfam" id="TIGR01378">
    <property type="entry name" value="thi_PPkinase"/>
    <property type="match status" value="1"/>
</dbReference>
<reference evidence="8 9" key="1">
    <citation type="submission" date="2021-07" db="EMBL/GenBank/DDBJ databases">
        <title>Karlodiniumbacter phycospheric gen. nov., sp. nov., a phycosphere bacterium isolated from karlodinium veneficum.</title>
        <authorList>
            <person name="Peng Y."/>
            <person name="Jiang L."/>
            <person name="Lee J."/>
        </authorList>
    </citation>
    <scope>NUCLEOTIDE SEQUENCE</scope>
    <source>
        <strain evidence="8 9">N5</strain>
    </source>
</reference>
<sequence length="225" mass="23521">MSLKYRDSVVLVGGGPLEAATFALVRDRADIFVAADGGADALLAMGVIPDAVIGDMDSLSAAGRAAIPADRLFEVTEQDSTDFDKALRAVETPLIYAVGFTGARLDHGLAALHVLARYGDRPVLLVGEQDVTVHLPARLALELPPGMRVSLFPLDAVTVGMAGLRWSFEALALHPMRKIGTSNEASGGMVSLTSDAPGVVLIVPTEALDAVETGLQSADLHSPQR</sequence>
<dbReference type="CDD" id="cd07995">
    <property type="entry name" value="TPK"/>
    <property type="match status" value="1"/>
</dbReference>
<evidence type="ECO:0000256" key="2">
    <source>
        <dbReference type="ARBA" id="ARBA00022741"/>
    </source>
</evidence>
<dbReference type="GO" id="GO:0004788">
    <property type="term" value="F:thiamine diphosphokinase activity"/>
    <property type="evidence" value="ECO:0007669"/>
    <property type="project" value="UniProtKB-UniRule"/>
</dbReference>
<dbReference type="GO" id="GO:0006772">
    <property type="term" value="P:thiamine metabolic process"/>
    <property type="evidence" value="ECO:0007669"/>
    <property type="project" value="UniProtKB-UniRule"/>
</dbReference>
<dbReference type="RefSeq" id="WP_257892712.1">
    <property type="nucleotide sequence ID" value="NZ_JAIMBW010000001.1"/>
</dbReference>
<dbReference type="SUPFAM" id="SSF63862">
    <property type="entry name" value="Thiamin pyrophosphokinase, substrate-binding domain"/>
    <property type="match status" value="1"/>
</dbReference>
<proteinExistence type="predicted"/>
<evidence type="ECO:0000256" key="3">
    <source>
        <dbReference type="ARBA" id="ARBA00022777"/>
    </source>
</evidence>
<evidence type="ECO:0000259" key="6">
    <source>
        <dbReference type="Pfam" id="PF04263"/>
    </source>
</evidence>
<evidence type="ECO:0000313" key="8">
    <source>
        <dbReference type="EMBL" id="QXL89687.1"/>
    </source>
</evidence>
<feature type="domain" description="Thiamin pyrophosphokinase catalytic" evidence="6">
    <location>
        <begin position="26"/>
        <end position="118"/>
    </location>
</feature>
<dbReference type="InterPro" id="IPR036371">
    <property type="entry name" value="TPK_B1-bd_sf"/>
</dbReference>
<dbReference type="Proteomes" id="UP000693972">
    <property type="component" value="Unassembled WGS sequence"/>
</dbReference>
<evidence type="ECO:0000256" key="4">
    <source>
        <dbReference type="ARBA" id="ARBA00022840"/>
    </source>
</evidence>
<dbReference type="GO" id="GO:0016301">
    <property type="term" value="F:kinase activity"/>
    <property type="evidence" value="ECO:0007669"/>
    <property type="project" value="UniProtKB-KW"/>
</dbReference>
<keyword evidence="1 8" id="KW-0808">Transferase</keyword>
<dbReference type="Pfam" id="PF04263">
    <property type="entry name" value="TPK_catalytic"/>
    <property type="match status" value="1"/>
</dbReference>
<dbReference type="EC" id="2.7.6.2" evidence="5"/>
<evidence type="ECO:0000313" key="7">
    <source>
        <dbReference type="EMBL" id="MBY4892969.1"/>
    </source>
</evidence>
<dbReference type="SUPFAM" id="SSF63999">
    <property type="entry name" value="Thiamin pyrophosphokinase, catalytic domain"/>
    <property type="match status" value="1"/>
</dbReference>
<evidence type="ECO:0000256" key="1">
    <source>
        <dbReference type="ARBA" id="ARBA00022679"/>
    </source>
</evidence>
<evidence type="ECO:0000313" key="9">
    <source>
        <dbReference type="Proteomes" id="UP000693972"/>
    </source>
</evidence>
<dbReference type="PANTHER" id="PTHR41299">
    <property type="entry name" value="THIAMINE PYROPHOSPHOKINASE"/>
    <property type="match status" value="1"/>
</dbReference>
<dbReference type="InterPro" id="IPR036759">
    <property type="entry name" value="TPK_catalytic_sf"/>
</dbReference>
<dbReference type="InterPro" id="IPR007371">
    <property type="entry name" value="TPK_catalytic"/>
</dbReference>
<keyword evidence="2" id="KW-0547">Nucleotide-binding</keyword>
<dbReference type="GO" id="GO:0009229">
    <property type="term" value="P:thiamine diphosphate biosynthetic process"/>
    <property type="evidence" value="ECO:0007669"/>
    <property type="project" value="InterPro"/>
</dbReference>
<dbReference type="EMBL" id="CP078073">
    <property type="protein sequence ID" value="QXL89687.1"/>
    <property type="molecule type" value="Genomic_DNA"/>
</dbReference>
<protein>
    <recommendedName>
        <fullName evidence="5">Thiamine diphosphokinase</fullName>
        <ecNumber evidence="5">2.7.6.2</ecNumber>
    </recommendedName>
</protein>
<keyword evidence="3" id="KW-0418">Kinase</keyword>
<dbReference type="Gene3D" id="3.40.50.10240">
    <property type="entry name" value="Thiamin pyrophosphokinase, catalytic domain"/>
    <property type="match status" value="1"/>
</dbReference>
<evidence type="ECO:0000256" key="5">
    <source>
        <dbReference type="NCBIfam" id="TIGR01378"/>
    </source>
</evidence>
<dbReference type="InterPro" id="IPR053149">
    <property type="entry name" value="TPK"/>
</dbReference>
<dbReference type="PANTHER" id="PTHR41299:SF1">
    <property type="entry name" value="THIAMINE PYROPHOSPHOKINASE"/>
    <property type="match status" value="1"/>
</dbReference>
<dbReference type="AlphaFoldDB" id="A0A975TYU3"/>
<keyword evidence="9" id="KW-1185">Reference proteome</keyword>
<dbReference type="EMBL" id="JAIMBW010000001">
    <property type="protein sequence ID" value="MBY4892969.1"/>
    <property type="molecule type" value="Genomic_DNA"/>
</dbReference>
<keyword evidence="4" id="KW-0067">ATP-binding</keyword>
<gene>
    <name evidence="7" type="ORF">KUL25_09355</name>
    <name evidence="8" type="ORF">KUL25_09360</name>
</gene>
<name>A0A975TYU3_9RHOB</name>
<dbReference type="GO" id="GO:0005524">
    <property type="term" value="F:ATP binding"/>
    <property type="evidence" value="ECO:0007669"/>
    <property type="project" value="UniProtKB-KW"/>
</dbReference>
<dbReference type="InterPro" id="IPR006282">
    <property type="entry name" value="Thi_PPkinase"/>
</dbReference>
<organism evidence="8">
    <name type="scientific">Gymnodinialimonas phycosphaerae</name>
    <dbReference type="NCBI Taxonomy" id="2841589"/>
    <lineage>
        <taxon>Bacteria</taxon>
        <taxon>Pseudomonadati</taxon>
        <taxon>Pseudomonadota</taxon>
        <taxon>Alphaproteobacteria</taxon>
        <taxon>Rhodobacterales</taxon>
        <taxon>Paracoccaceae</taxon>
        <taxon>Gymnodinialimonas</taxon>
    </lineage>
</organism>